<dbReference type="InterPro" id="IPR027417">
    <property type="entry name" value="P-loop_NTPase"/>
</dbReference>
<evidence type="ECO:0000313" key="5">
    <source>
        <dbReference type="Proteomes" id="UP000054653"/>
    </source>
</evidence>
<evidence type="ECO:0000313" key="4">
    <source>
        <dbReference type="EMBL" id="KRY51595.1"/>
    </source>
</evidence>
<dbReference type="Pfam" id="PF00685">
    <property type="entry name" value="Sulfotransfer_1"/>
    <property type="match status" value="1"/>
</dbReference>
<dbReference type="EMBL" id="JYDI01000121">
    <property type="protein sequence ID" value="KRY51595.1"/>
    <property type="molecule type" value="Genomic_DNA"/>
</dbReference>
<feature type="domain" description="Sulfotransferase" evidence="3">
    <location>
        <begin position="3"/>
        <end position="68"/>
    </location>
</feature>
<organism evidence="4 5">
    <name type="scientific">Trichinella britovi</name>
    <name type="common">Parasitic roundworm</name>
    <dbReference type="NCBI Taxonomy" id="45882"/>
    <lineage>
        <taxon>Eukaryota</taxon>
        <taxon>Metazoa</taxon>
        <taxon>Ecdysozoa</taxon>
        <taxon>Nematoda</taxon>
        <taxon>Enoplea</taxon>
        <taxon>Dorylaimia</taxon>
        <taxon>Trichinellida</taxon>
        <taxon>Trichinellidae</taxon>
        <taxon>Trichinella</taxon>
    </lineage>
</organism>
<dbReference type="OrthoDB" id="205623at2759"/>
<proteinExistence type="inferred from homology"/>
<dbReference type="SUPFAM" id="SSF52540">
    <property type="entry name" value="P-loop containing nucleoside triphosphate hydrolases"/>
    <property type="match status" value="1"/>
</dbReference>
<comment type="similarity">
    <text evidence="1">Belongs to the sulfotransferase 1 family.</text>
</comment>
<accession>A0A0V1CQQ1</accession>
<dbReference type="PANTHER" id="PTHR11783">
    <property type="entry name" value="SULFOTRANSFERASE SULT"/>
    <property type="match status" value="1"/>
</dbReference>
<keyword evidence="5" id="KW-1185">Reference proteome</keyword>
<evidence type="ECO:0000256" key="2">
    <source>
        <dbReference type="ARBA" id="ARBA00022679"/>
    </source>
</evidence>
<reference evidence="4 5" key="1">
    <citation type="submission" date="2015-01" db="EMBL/GenBank/DDBJ databases">
        <title>Evolution of Trichinella species and genotypes.</title>
        <authorList>
            <person name="Korhonen P.K."/>
            <person name="Edoardo P."/>
            <person name="Giuseppe L.R."/>
            <person name="Gasser R.B."/>
        </authorList>
    </citation>
    <scope>NUCLEOTIDE SEQUENCE [LARGE SCALE GENOMIC DNA]</scope>
    <source>
        <strain evidence="4">ISS120</strain>
    </source>
</reference>
<dbReference type="InterPro" id="IPR000863">
    <property type="entry name" value="Sulfotransferase_dom"/>
</dbReference>
<protein>
    <submittedName>
        <fullName evidence="4">Sulfotransferase family cytosolic 1B member 1</fullName>
    </submittedName>
</protein>
<sequence>MKKRICKFLQLNLSAEIVQKTMDKVHFQNMKTSNRSNRKGQVGDWKNYFTVSQNEIFDQIYEIQMKATDLNIQFEM</sequence>
<dbReference type="Proteomes" id="UP000054653">
    <property type="component" value="Unassembled WGS sequence"/>
</dbReference>
<name>A0A0V1CQQ1_TRIBR</name>
<gene>
    <name evidence="4" type="primary">SULT1B1</name>
    <name evidence="4" type="ORF">T03_14901</name>
</gene>
<dbReference type="GO" id="GO:0008146">
    <property type="term" value="F:sulfotransferase activity"/>
    <property type="evidence" value="ECO:0007669"/>
    <property type="project" value="InterPro"/>
</dbReference>
<keyword evidence="2 4" id="KW-0808">Transferase</keyword>
<comment type="caution">
    <text evidence="4">The sequence shown here is derived from an EMBL/GenBank/DDBJ whole genome shotgun (WGS) entry which is preliminary data.</text>
</comment>
<evidence type="ECO:0000256" key="1">
    <source>
        <dbReference type="ARBA" id="ARBA00005771"/>
    </source>
</evidence>
<dbReference type="AlphaFoldDB" id="A0A0V1CQQ1"/>
<dbReference type="Gene3D" id="3.40.50.300">
    <property type="entry name" value="P-loop containing nucleotide triphosphate hydrolases"/>
    <property type="match status" value="1"/>
</dbReference>
<dbReference type="STRING" id="45882.A0A0V1CQQ1"/>
<evidence type="ECO:0000259" key="3">
    <source>
        <dbReference type="Pfam" id="PF00685"/>
    </source>
</evidence>